<dbReference type="EMBL" id="JAHDVG010000482">
    <property type="protein sequence ID" value="KAH1172536.1"/>
    <property type="molecule type" value="Genomic_DNA"/>
</dbReference>
<feature type="region of interest" description="Disordered" evidence="1">
    <location>
        <begin position="133"/>
        <end position="152"/>
    </location>
</feature>
<protein>
    <submittedName>
        <fullName evidence="2">Uncharacterized protein</fullName>
    </submittedName>
</protein>
<dbReference type="Proteomes" id="UP000827986">
    <property type="component" value="Unassembled WGS sequence"/>
</dbReference>
<feature type="region of interest" description="Disordered" evidence="1">
    <location>
        <begin position="41"/>
        <end position="102"/>
    </location>
</feature>
<feature type="compositionally biased region" description="Polar residues" evidence="1">
    <location>
        <begin position="68"/>
        <end position="78"/>
    </location>
</feature>
<feature type="compositionally biased region" description="Polar residues" evidence="1">
    <location>
        <begin position="51"/>
        <end position="60"/>
    </location>
</feature>
<evidence type="ECO:0000256" key="1">
    <source>
        <dbReference type="SAM" id="MobiDB-lite"/>
    </source>
</evidence>
<keyword evidence="3" id="KW-1185">Reference proteome</keyword>
<accession>A0A9D3X391</accession>
<name>A0A9D3X391_9SAUR</name>
<organism evidence="2 3">
    <name type="scientific">Mauremys mutica</name>
    <name type="common">yellowpond turtle</name>
    <dbReference type="NCBI Taxonomy" id="74926"/>
    <lineage>
        <taxon>Eukaryota</taxon>
        <taxon>Metazoa</taxon>
        <taxon>Chordata</taxon>
        <taxon>Craniata</taxon>
        <taxon>Vertebrata</taxon>
        <taxon>Euteleostomi</taxon>
        <taxon>Archelosauria</taxon>
        <taxon>Testudinata</taxon>
        <taxon>Testudines</taxon>
        <taxon>Cryptodira</taxon>
        <taxon>Durocryptodira</taxon>
        <taxon>Testudinoidea</taxon>
        <taxon>Geoemydidae</taxon>
        <taxon>Geoemydinae</taxon>
        <taxon>Mauremys</taxon>
    </lineage>
</organism>
<proteinExistence type="predicted"/>
<reference evidence="2" key="1">
    <citation type="submission" date="2021-09" db="EMBL/GenBank/DDBJ databases">
        <title>The genome of Mauremys mutica provides insights into the evolution of semi-aquatic lifestyle.</title>
        <authorList>
            <person name="Gong S."/>
            <person name="Gao Y."/>
        </authorList>
    </citation>
    <scope>NUCLEOTIDE SEQUENCE</scope>
    <source>
        <strain evidence="2">MM-2020</strain>
        <tissue evidence="2">Muscle</tissue>
    </source>
</reference>
<evidence type="ECO:0000313" key="3">
    <source>
        <dbReference type="Proteomes" id="UP000827986"/>
    </source>
</evidence>
<gene>
    <name evidence="2" type="ORF">KIL84_016375</name>
</gene>
<evidence type="ECO:0000313" key="2">
    <source>
        <dbReference type="EMBL" id="KAH1172536.1"/>
    </source>
</evidence>
<dbReference type="AlphaFoldDB" id="A0A9D3X391"/>
<sequence length="152" mass="15829">MQGRVLPITSHACPVCRAAGTYPVPIKTYPLLTTLPGRSPGHGSALGVGGKSSTCTSESSPLPPAKASSMQKLCSSSPGAGHMELQSGPLGNIPRPQRNVCGRGENIMLNPQAPGGQRPQCKLPVAHMPLPIRQRPQLRVLPEPPHSAKASP</sequence>
<comment type="caution">
    <text evidence="2">The sequence shown here is derived from an EMBL/GenBank/DDBJ whole genome shotgun (WGS) entry which is preliminary data.</text>
</comment>